<proteinExistence type="predicted"/>
<dbReference type="EMBL" id="AMQN01009986">
    <property type="status" value="NOT_ANNOTATED_CDS"/>
    <property type="molecule type" value="Genomic_DNA"/>
</dbReference>
<keyword evidence="2" id="KW-1133">Transmembrane helix</keyword>
<reference evidence="7" key="1">
    <citation type="submission" date="2012-12" db="EMBL/GenBank/DDBJ databases">
        <authorList>
            <person name="Hellsten U."/>
            <person name="Grimwood J."/>
            <person name="Chapman J.A."/>
            <person name="Shapiro H."/>
            <person name="Aerts A."/>
            <person name="Otillar R.P."/>
            <person name="Terry A.Y."/>
            <person name="Boore J.L."/>
            <person name="Simakov O."/>
            <person name="Marletaz F."/>
            <person name="Cho S.-J."/>
            <person name="Edsinger-Gonzales E."/>
            <person name="Havlak P."/>
            <person name="Kuo D.-H."/>
            <person name="Larsson T."/>
            <person name="Lv J."/>
            <person name="Arendt D."/>
            <person name="Savage R."/>
            <person name="Osoegawa K."/>
            <person name="de Jong P."/>
            <person name="Lindberg D.R."/>
            <person name="Seaver E.C."/>
            <person name="Weisblat D.A."/>
            <person name="Putnam N.H."/>
            <person name="Grigoriev I.V."/>
            <person name="Rokhsar D.S."/>
        </authorList>
    </citation>
    <scope>NUCLEOTIDE SEQUENCE</scope>
    <source>
        <strain evidence="7">I ESC-2004</strain>
    </source>
</reference>
<accession>R7U115</accession>
<keyword evidence="3" id="KW-0732">Signal</keyword>
<dbReference type="InterPro" id="IPR000922">
    <property type="entry name" value="Lectin_gal-bd_dom"/>
</dbReference>
<gene>
    <name evidence="5" type="ORF">CAPTEDRAFT_201732</name>
</gene>
<feature type="compositionally biased region" description="Low complexity" evidence="1">
    <location>
        <begin position="437"/>
        <end position="447"/>
    </location>
</feature>
<feature type="compositionally biased region" description="Polar residues" evidence="1">
    <location>
        <begin position="412"/>
        <end position="423"/>
    </location>
</feature>
<dbReference type="PANTHER" id="PTHR46780">
    <property type="entry name" value="PROTEIN EVA-1"/>
    <property type="match status" value="1"/>
</dbReference>
<organism evidence="5">
    <name type="scientific">Capitella teleta</name>
    <name type="common">Polychaete worm</name>
    <dbReference type="NCBI Taxonomy" id="283909"/>
    <lineage>
        <taxon>Eukaryota</taxon>
        <taxon>Metazoa</taxon>
        <taxon>Spiralia</taxon>
        <taxon>Lophotrochozoa</taxon>
        <taxon>Annelida</taxon>
        <taxon>Polychaeta</taxon>
        <taxon>Sedentaria</taxon>
        <taxon>Scolecida</taxon>
        <taxon>Capitellidae</taxon>
        <taxon>Capitella</taxon>
    </lineage>
</organism>
<evidence type="ECO:0000259" key="4">
    <source>
        <dbReference type="PROSITE" id="PS50228"/>
    </source>
</evidence>
<sequence>MAWFLLLSLFVCVEGRLVEVCYFSAFNARCPPNQVIVMESAMFGRMRPGVCYSDSDGEDFSRCTTNVLNVADKYCSGKTQCEIQIPNQDIEDNMLCEGMKGYFSASYDCLSVVNLNSICQLRQRALQITNDVQYISSADLSSAYCARQQGNVVLQAKPGQQINVTLMDFTWGMPSSSGCTSFGTISDYQTGRTRSICGGQTREEEVMLSISSTVLITPPDSGSHRFLYRVQALGCEDFIAPPGAWMNRSSDEVFVGCLGNRDTWHLRCYQGRWNGNVGKCPYAPTQPDESPVHRGNSSLPNDVIIAMIAAATFLLAVIIVTVGIIYFKRAQRRQNVLQQQQKQVFLTLSRRKMAESMEDSTYMSPDIFQREPAPSHRPDSAYESIHPLLNRTLPPPPQAALNNAPPPREDIYNTSQSSSSTYAHPQKYVTLDKNVMQPPSVVSSQSG</sequence>
<reference evidence="5 7" key="2">
    <citation type="journal article" date="2013" name="Nature">
        <title>Insights into bilaterian evolution from three spiralian genomes.</title>
        <authorList>
            <person name="Simakov O."/>
            <person name="Marletaz F."/>
            <person name="Cho S.J."/>
            <person name="Edsinger-Gonzales E."/>
            <person name="Havlak P."/>
            <person name="Hellsten U."/>
            <person name="Kuo D.H."/>
            <person name="Larsson T."/>
            <person name="Lv J."/>
            <person name="Arendt D."/>
            <person name="Savage R."/>
            <person name="Osoegawa K."/>
            <person name="de Jong P."/>
            <person name="Grimwood J."/>
            <person name="Chapman J.A."/>
            <person name="Shapiro H."/>
            <person name="Aerts A."/>
            <person name="Otillar R.P."/>
            <person name="Terry A.Y."/>
            <person name="Boore J.L."/>
            <person name="Grigoriev I.V."/>
            <person name="Lindberg D.R."/>
            <person name="Seaver E.C."/>
            <person name="Weisblat D.A."/>
            <person name="Putnam N.H."/>
            <person name="Rokhsar D.S."/>
        </authorList>
    </citation>
    <scope>NUCLEOTIDE SEQUENCE</scope>
    <source>
        <strain evidence="5 7">I ESC-2004</strain>
    </source>
</reference>
<dbReference type="PROSITE" id="PS50228">
    <property type="entry name" value="SUEL_LECTIN"/>
    <property type="match status" value="1"/>
</dbReference>
<evidence type="ECO:0000256" key="1">
    <source>
        <dbReference type="SAM" id="MobiDB-lite"/>
    </source>
</evidence>
<evidence type="ECO:0000256" key="2">
    <source>
        <dbReference type="SAM" id="Phobius"/>
    </source>
</evidence>
<dbReference type="Gene3D" id="2.60.120.740">
    <property type="match status" value="1"/>
</dbReference>
<dbReference type="EnsemblMetazoa" id="CapteT201732">
    <property type="protein sequence ID" value="CapteP201732"/>
    <property type="gene ID" value="CapteG201732"/>
</dbReference>
<dbReference type="OrthoDB" id="1100386at2759"/>
<reference evidence="6" key="3">
    <citation type="submission" date="2015-06" db="UniProtKB">
        <authorList>
            <consortium name="EnsemblMetazoa"/>
        </authorList>
    </citation>
    <scope>IDENTIFICATION</scope>
</reference>
<dbReference type="InterPro" id="IPR043159">
    <property type="entry name" value="Lectin_gal-bd_sf"/>
</dbReference>
<keyword evidence="2" id="KW-0812">Transmembrane</keyword>
<keyword evidence="7" id="KW-1185">Reference proteome</keyword>
<feature type="signal peptide" evidence="3">
    <location>
        <begin position="1"/>
        <end position="15"/>
    </location>
</feature>
<dbReference type="Proteomes" id="UP000014760">
    <property type="component" value="Unassembled WGS sequence"/>
</dbReference>
<dbReference type="EMBL" id="KB306751">
    <property type="protein sequence ID" value="ELT99577.1"/>
    <property type="molecule type" value="Genomic_DNA"/>
</dbReference>
<dbReference type="CDD" id="cd22823">
    <property type="entry name" value="Gal_Rha_Lectin"/>
    <property type="match status" value="1"/>
</dbReference>
<evidence type="ECO:0000313" key="5">
    <source>
        <dbReference type="EMBL" id="ELT99577.1"/>
    </source>
</evidence>
<name>R7U115_CAPTE</name>
<dbReference type="GO" id="GO:0030246">
    <property type="term" value="F:carbohydrate binding"/>
    <property type="evidence" value="ECO:0007669"/>
    <property type="project" value="InterPro"/>
</dbReference>
<dbReference type="Pfam" id="PF02140">
    <property type="entry name" value="SUEL_Lectin"/>
    <property type="match status" value="1"/>
</dbReference>
<dbReference type="HOGENOM" id="CLU_029488_0_1_1"/>
<evidence type="ECO:0000313" key="7">
    <source>
        <dbReference type="Proteomes" id="UP000014760"/>
    </source>
</evidence>
<feature type="domain" description="SUEL-type lectin" evidence="4">
    <location>
        <begin position="20"/>
        <end position="110"/>
    </location>
</feature>
<feature type="region of interest" description="Disordered" evidence="1">
    <location>
        <begin position="387"/>
        <end position="447"/>
    </location>
</feature>
<protein>
    <recommendedName>
        <fullName evidence="4">SUEL-type lectin domain-containing protein</fullName>
    </recommendedName>
</protein>
<feature type="chain" id="PRO_5011952016" description="SUEL-type lectin domain-containing protein" evidence="3">
    <location>
        <begin position="16"/>
        <end position="447"/>
    </location>
</feature>
<evidence type="ECO:0000313" key="6">
    <source>
        <dbReference type="EnsemblMetazoa" id="CapteP201732"/>
    </source>
</evidence>
<evidence type="ECO:0000256" key="3">
    <source>
        <dbReference type="SAM" id="SignalP"/>
    </source>
</evidence>
<keyword evidence="2" id="KW-0472">Membrane</keyword>
<dbReference type="AlphaFoldDB" id="R7U115"/>
<feature type="transmembrane region" description="Helical" evidence="2">
    <location>
        <begin position="303"/>
        <end position="327"/>
    </location>
</feature>